<accession>A0A017TEK0</accession>
<sequence>MPPLQWDVPAGWTVVDAPRGGPQKASYKVPRAANDKEDVEVLALFHGTGSQGDVEKNFKAWLDQFDGDVASTARRSTFTVRGMQVDMVEVTGTYKVALGPPMGPKKKAAVEMVKKGYRLLGAAVRTGDRGNWFFKVTGPDETVQSTRSALQALLESARP</sequence>
<evidence type="ECO:0000313" key="2">
    <source>
        <dbReference type="Proteomes" id="UP000019678"/>
    </source>
</evidence>
<keyword evidence="2" id="KW-1185">Reference proteome</keyword>
<comment type="caution">
    <text evidence="1">The sequence shown here is derived from an EMBL/GenBank/DDBJ whole genome shotgun (WGS) entry which is preliminary data.</text>
</comment>
<dbReference type="Proteomes" id="UP000019678">
    <property type="component" value="Unassembled WGS sequence"/>
</dbReference>
<evidence type="ECO:0000313" key="1">
    <source>
        <dbReference type="EMBL" id="EYF07718.1"/>
    </source>
</evidence>
<reference evidence="1 2" key="1">
    <citation type="submission" date="2013-05" db="EMBL/GenBank/DDBJ databases">
        <title>Genome assembly of Chondromyces apiculatus DSM 436.</title>
        <authorList>
            <person name="Sharma G."/>
            <person name="Khatri I."/>
            <person name="Kaur C."/>
            <person name="Mayilraj S."/>
            <person name="Subramanian S."/>
        </authorList>
    </citation>
    <scope>NUCLEOTIDE SEQUENCE [LARGE SCALE GENOMIC DNA]</scope>
    <source>
        <strain evidence="1 2">DSM 436</strain>
    </source>
</reference>
<organism evidence="1 2">
    <name type="scientific">Chondromyces apiculatus DSM 436</name>
    <dbReference type="NCBI Taxonomy" id="1192034"/>
    <lineage>
        <taxon>Bacteria</taxon>
        <taxon>Pseudomonadati</taxon>
        <taxon>Myxococcota</taxon>
        <taxon>Polyangia</taxon>
        <taxon>Polyangiales</taxon>
        <taxon>Polyangiaceae</taxon>
        <taxon>Chondromyces</taxon>
    </lineage>
</organism>
<dbReference type="STRING" id="1192034.CAP_8219"/>
<dbReference type="EMBL" id="ASRX01000008">
    <property type="protein sequence ID" value="EYF07718.1"/>
    <property type="molecule type" value="Genomic_DNA"/>
</dbReference>
<proteinExistence type="predicted"/>
<protein>
    <submittedName>
        <fullName evidence="1">Uncharacterized protein</fullName>
    </submittedName>
</protein>
<gene>
    <name evidence="1" type="ORF">CAP_8219</name>
</gene>
<name>A0A017TEK0_9BACT</name>
<dbReference type="AlphaFoldDB" id="A0A017TEK0"/>